<reference evidence="1" key="2">
    <citation type="submission" date="2015-03" db="EMBL/GenBank/DDBJ databases">
        <authorList>
            <person name="Chow C.-E.T."/>
            <person name="Winget D.M."/>
            <person name="White R.A.III."/>
            <person name="Hallam S.J."/>
            <person name="Suttle C.A."/>
        </authorList>
    </citation>
    <scope>NUCLEOTIDE SEQUENCE</scope>
    <source>
        <strain evidence="1">Anoxic2_2</strain>
    </source>
</reference>
<organism evidence="1">
    <name type="scientific">uncultured marine virus</name>
    <dbReference type="NCBI Taxonomy" id="186617"/>
    <lineage>
        <taxon>Viruses</taxon>
        <taxon>environmental samples</taxon>
    </lineage>
</organism>
<dbReference type="EMBL" id="KR029586">
    <property type="protein sequence ID" value="AKH46786.1"/>
    <property type="molecule type" value="Genomic_DNA"/>
</dbReference>
<accession>A0A0F7L6Z9</accession>
<name>A0A0F7L6Z9_9VIRU</name>
<reference evidence="1" key="1">
    <citation type="journal article" date="2015" name="Front. Microbiol.">
        <title>Combining genomic sequencing methods to explore viral diversity and reveal potential virus-host interactions.</title>
        <authorList>
            <person name="Chow C.E."/>
            <person name="Winget D.M."/>
            <person name="White R.A.III."/>
            <person name="Hallam S.J."/>
            <person name="Suttle C.A."/>
        </authorList>
    </citation>
    <scope>NUCLEOTIDE SEQUENCE</scope>
    <source>
        <strain evidence="1">Anoxic2_2</strain>
    </source>
</reference>
<sequence>MNCCNQPWKDCSPPILSVIKQKSWKNYSLSIQPRSLIVTVTFVKVASCLRLLLCGFNHLPHSTA</sequence>
<evidence type="ECO:0000313" key="1">
    <source>
        <dbReference type="EMBL" id="AKH46786.1"/>
    </source>
</evidence>
<protein>
    <submittedName>
        <fullName evidence="1">Uncharacterized protein</fullName>
    </submittedName>
</protein>
<proteinExistence type="predicted"/>